<dbReference type="SUPFAM" id="SSF55729">
    <property type="entry name" value="Acyl-CoA N-acyltransferases (Nat)"/>
    <property type="match status" value="1"/>
</dbReference>
<dbReference type="PANTHER" id="PTHR43792">
    <property type="entry name" value="GNAT FAMILY, PUTATIVE (AFU_ORTHOLOGUE AFUA_3G00765)-RELATED-RELATED"/>
    <property type="match status" value="1"/>
</dbReference>
<dbReference type="Proteomes" id="UP000273811">
    <property type="component" value="Unassembled WGS sequence"/>
</dbReference>
<dbReference type="EMBL" id="QYTU02000041">
    <property type="protein sequence ID" value="RWR05798.1"/>
    <property type="molecule type" value="Genomic_DNA"/>
</dbReference>
<dbReference type="OrthoDB" id="9798081at2"/>
<organism evidence="5 6">
    <name type="scientific">Siminovitchia fortis</name>
    <dbReference type="NCBI Taxonomy" id="254758"/>
    <lineage>
        <taxon>Bacteria</taxon>
        <taxon>Bacillati</taxon>
        <taxon>Bacillota</taxon>
        <taxon>Bacilli</taxon>
        <taxon>Bacillales</taxon>
        <taxon>Bacillaceae</taxon>
        <taxon>Siminovitchia</taxon>
    </lineage>
</organism>
<dbReference type="GO" id="GO:0008999">
    <property type="term" value="F:protein-N-terminal-alanine acetyltransferase activity"/>
    <property type="evidence" value="ECO:0007669"/>
    <property type="project" value="TreeGrafter"/>
</dbReference>
<keyword evidence="1" id="KW-0808">Transferase</keyword>
<dbReference type="InterPro" id="IPR000182">
    <property type="entry name" value="GNAT_dom"/>
</dbReference>
<reference evidence="5" key="1">
    <citation type="submission" date="2018-12" db="EMBL/GenBank/DDBJ databases">
        <authorList>
            <person name="Sun L."/>
            <person name="Chen Z."/>
        </authorList>
    </citation>
    <scope>NUCLEOTIDE SEQUENCE [LARGE SCALE GENOMIC DNA]</scope>
    <source>
        <strain evidence="5">DSM 16012</strain>
    </source>
</reference>
<dbReference type="Gene3D" id="3.40.630.30">
    <property type="match status" value="1"/>
</dbReference>
<dbReference type="AlphaFoldDB" id="A0A443ILB5"/>
<comment type="similarity">
    <text evidence="3">Belongs to the acetyltransferase family. RimJ subfamily.</text>
</comment>
<dbReference type="PROSITE" id="PS51186">
    <property type="entry name" value="GNAT"/>
    <property type="match status" value="1"/>
</dbReference>
<evidence type="ECO:0000313" key="5">
    <source>
        <dbReference type="EMBL" id="RWR05798.1"/>
    </source>
</evidence>
<name>A0A443ILB5_9BACI</name>
<keyword evidence="6" id="KW-1185">Reference proteome</keyword>
<evidence type="ECO:0000256" key="2">
    <source>
        <dbReference type="ARBA" id="ARBA00023315"/>
    </source>
</evidence>
<proteinExistence type="inferred from homology"/>
<evidence type="ECO:0000256" key="3">
    <source>
        <dbReference type="ARBA" id="ARBA00038502"/>
    </source>
</evidence>
<dbReference type="RefSeq" id="WP_120075220.1">
    <property type="nucleotide sequence ID" value="NZ_CP126113.1"/>
</dbReference>
<evidence type="ECO:0000259" key="4">
    <source>
        <dbReference type="PROSITE" id="PS51186"/>
    </source>
</evidence>
<accession>A0A443ILB5</accession>
<evidence type="ECO:0000313" key="6">
    <source>
        <dbReference type="Proteomes" id="UP000273811"/>
    </source>
</evidence>
<dbReference type="InterPro" id="IPR016181">
    <property type="entry name" value="Acyl_CoA_acyltransferase"/>
</dbReference>
<dbReference type="Pfam" id="PF13302">
    <property type="entry name" value="Acetyltransf_3"/>
    <property type="match status" value="1"/>
</dbReference>
<dbReference type="InterPro" id="IPR051531">
    <property type="entry name" value="N-acetyltransferase"/>
</dbReference>
<dbReference type="PANTHER" id="PTHR43792:SF8">
    <property type="entry name" value="[RIBOSOMAL PROTEIN US5]-ALANINE N-ACETYLTRANSFERASE"/>
    <property type="match status" value="1"/>
</dbReference>
<keyword evidence="2" id="KW-0012">Acyltransferase</keyword>
<feature type="domain" description="N-acetyltransferase" evidence="4">
    <location>
        <begin position="15"/>
        <end position="186"/>
    </location>
</feature>
<protein>
    <submittedName>
        <fullName evidence="5">N-acetyltransferase</fullName>
    </submittedName>
</protein>
<evidence type="ECO:0000256" key="1">
    <source>
        <dbReference type="ARBA" id="ARBA00022679"/>
    </source>
</evidence>
<dbReference type="GO" id="GO:0005737">
    <property type="term" value="C:cytoplasm"/>
    <property type="evidence" value="ECO:0007669"/>
    <property type="project" value="TreeGrafter"/>
</dbReference>
<comment type="caution">
    <text evidence="5">The sequence shown here is derived from an EMBL/GenBank/DDBJ whole genome shotgun (WGS) entry which is preliminary data.</text>
</comment>
<gene>
    <name evidence="5" type="ORF">D4N35_015175</name>
</gene>
<sequence length="186" mass="22518">MKREKIKLQSETERLTLRPLQNEDYERWLEGFSQRLPSQYNYDDDKMDLTEWTQEKFNDVVIKHQKLAERDEAYVFAVFRKSDQKHIGMVEFCTIMRKEFQWGLLGYIIHNQFWKNGYGTEAVKEGIRMGFQNLGYHRIEAHINVDNMPSIKLAERVGLTYECTRKEFIYEFGRWNDNIVYYMNSK</sequence>